<gene>
    <name evidence="1" type="ORF">MMOR_55760</name>
</gene>
<dbReference type="KEGG" id="mmor:MMOR_55760"/>
<evidence type="ECO:0000313" key="2">
    <source>
        <dbReference type="Proteomes" id="UP000466681"/>
    </source>
</evidence>
<organism evidence="1 2">
    <name type="scientific">Mycolicibacterium moriokaense</name>
    <dbReference type="NCBI Taxonomy" id="39691"/>
    <lineage>
        <taxon>Bacteria</taxon>
        <taxon>Bacillati</taxon>
        <taxon>Actinomycetota</taxon>
        <taxon>Actinomycetes</taxon>
        <taxon>Mycobacteriales</taxon>
        <taxon>Mycobacteriaceae</taxon>
        <taxon>Mycolicibacterium</taxon>
    </lineage>
</organism>
<dbReference type="AlphaFoldDB" id="A0AAD1HH19"/>
<dbReference type="EMBL" id="AP022560">
    <property type="protein sequence ID" value="BBX04640.1"/>
    <property type="molecule type" value="Genomic_DNA"/>
</dbReference>
<sequence>MRSLYDRNVHNASLFPDLNGLAASLRYELETHWAFDPKSGLDFSGWGSQPYARWSETSIEG</sequence>
<keyword evidence="2" id="KW-1185">Reference proteome</keyword>
<protein>
    <submittedName>
        <fullName evidence="1">Uncharacterized protein</fullName>
    </submittedName>
</protein>
<accession>A0AAD1HH19</accession>
<name>A0AAD1HH19_9MYCO</name>
<dbReference type="Proteomes" id="UP000466681">
    <property type="component" value="Chromosome"/>
</dbReference>
<evidence type="ECO:0000313" key="1">
    <source>
        <dbReference type="EMBL" id="BBX04640.1"/>
    </source>
</evidence>
<reference evidence="1 2" key="1">
    <citation type="journal article" date="2019" name="Emerg. Microbes Infect.">
        <title>Comprehensive subspecies identification of 175 nontuberculous mycobacteria species based on 7547 genomic profiles.</title>
        <authorList>
            <person name="Matsumoto Y."/>
            <person name="Kinjo T."/>
            <person name="Motooka D."/>
            <person name="Nabeya D."/>
            <person name="Jung N."/>
            <person name="Uechi K."/>
            <person name="Horii T."/>
            <person name="Iida T."/>
            <person name="Fujita J."/>
            <person name="Nakamura S."/>
        </authorList>
    </citation>
    <scope>NUCLEOTIDE SEQUENCE [LARGE SCALE GENOMIC DNA]</scope>
    <source>
        <strain evidence="1 2">JCM 6375</strain>
    </source>
</reference>
<proteinExistence type="predicted"/>